<organism evidence="1 2">
    <name type="scientific">Fukomys damarensis</name>
    <name type="common">Damaraland mole rat</name>
    <name type="synonym">Cryptomys damarensis</name>
    <dbReference type="NCBI Taxonomy" id="885580"/>
    <lineage>
        <taxon>Eukaryota</taxon>
        <taxon>Metazoa</taxon>
        <taxon>Chordata</taxon>
        <taxon>Craniata</taxon>
        <taxon>Vertebrata</taxon>
        <taxon>Euteleostomi</taxon>
        <taxon>Mammalia</taxon>
        <taxon>Eutheria</taxon>
        <taxon>Euarchontoglires</taxon>
        <taxon>Glires</taxon>
        <taxon>Rodentia</taxon>
        <taxon>Hystricomorpha</taxon>
        <taxon>Bathyergidae</taxon>
        <taxon>Fukomys</taxon>
    </lineage>
</organism>
<evidence type="ECO:0000313" key="2">
    <source>
        <dbReference type="Proteomes" id="UP000028990"/>
    </source>
</evidence>
<name>A0A091DBN4_FUKDA</name>
<dbReference type="EMBL" id="KN122870">
    <property type="protein sequence ID" value="KFO27660.1"/>
    <property type="molecule type" value="Genomic_DNA"/>
</dbReference>
<evidence type="ECO:0000313" key="1">
    <source>
        <dbReference type="EMBL" id="KFO27660.1"/>
    </source>
</evidence>
<reference evidence="1 2" key="1">
    <citation type="submission" date="2013-11" db="EMBL/GenBank/DDBJ databases">
        <title>The Damaraland mole rat (Fukomys damarensis) genome and evolution of African mole rats.</title>
        <authorList>
            <person name="Gladyshev V.N."/>
            <person name="Fang X."/>
        </authorList>
    </citation>
    <scope>NUCLEOTIDE SEQUENCE [LARGE SCALE GENOMIC DNA]</scope>
    <source>
        <tissue evidence="1">Liver</tissue>
    </source>
</reference>
<protein>
    <submittedName>
        <fullName evidence="1">Uncharacterized protein</fullName>
    </submittedName>
</protein>
<sequence length="144" mass="15124">MEFLLGNPFSTPVGQCLDSPVILVVDPCLTPGPRHMRAGPPPGASATSPVDLEILWGLCAISRLLMPALREGVPEAPLGLGDAPGRPIHQSFLSLLEVEPTAGLFTPGLLGDIIACILIQPTSLLPLTSRPSSSRPFVGCHYLL</sequence>
<keyword evidence="2" id="KW-1185">Reference proteome</keyword>
<dbReference type="AlphaFoldDB" id="A0A091DBN4"/>
<dbReference type="Proteomes" id="UP000028990">
    <property type="component" value="Unassembled WGS sequence"/>
</dbReference>
<proteinExistence type="predicted"/>
<gene>
    <name evidence="1" type="ORF">H920_10922</name>
</gene>
<accession>A0A091DBN4</accession>